<evidence type="ECO:0000259" key="2">
    <source>
        <dbReference type="Pfam" id="PF04235"/>
    </source>
</evidence>
<feature type="domain" description="Heparan-alpha-glucosaminide N-acetyltransferase catalytic" evidence="3">
    <location>
        <begin position="26"/>
        <end position="163"/>
    </location>
</feature>
<protein>
    <submittedName>
        <fullName evidence="4">Putative membrane protein YeiB</fullName>
    </submittedName>
</protein>
<feature type="transmembrane region" description="Helical" evidence="1">
    <location>
        <begin position="261"/>
        <end position="281"/>
    </location>
</feature>
<dbReference type="InterPro" id="IPR007349">
    <property type="entry name" value="DUF418"/>
</dbReference>
<organism evidence="4 5">
    <name type="scientific">Microcella alkalica</name>
    <dbReference type="NCBI Taxonomy" id="355930"/>
    <lineage>
        <taxon>Bacteria</taxon>
        <taxon>Bacillati</taxon>
        <taxon>Actinomycetota</taxon>
        <taxon>Actinomycetes</taxon>
        <taxon>Micrococcales</taxon>
        <taxon>Microbacteriaceae</taxon>
        <taxon>Microcella</taxon>
    </lineage>
</organism>
<dbReference type="EMBL" id="JACGWX010000001">
    <property type="protein sequence ID" value="MBA8846739.1"/>
    <property type="molecule type" value="Genomic_DNA"/>
</dbReference>
<feature type="transmembrane region" description="Helical" evidence="1">
    <location>
        <begin position="139"/>
        <end position="160"/>
    </location>
</feature>
<gene>
    <name evidence="4" type="ORF">FHX53_000303</name>
</gene>
<sequence length="340" mass="34502">MIAAHTVPRSGGLGATELVVDGRPSLLFALVAGVSLGLMTGQDAPSPAGERSERQLRLLIRALALVLAGVLLWLLPHGIAVILDYYGVMFLLMVPLLFLPRLALAAVGAAVLVIGPALRDAVERAGVPEQEPAATAVEYLLTGWYPALLWVPVLAAGLLAARSGLGRRRVRLALVLGGASASIVGYGAAMLLPQITGGASLGIEEITAEAHSGTIAELLGSGGLAAAALGLLLVLLDPATPESQAAAAPRTARLVLEPLRALGRVALTVYVGHVLVVAALAPLGGAGRFEGAVGWGILIVLSVAGVAVGLACEALGRRGPLEAALSGLSVLPFRPARVRD</sequence>
<feature type="transmembrane region" description="Helical" evidence="1">
    <location>
        <begin position="293"/>
        <end position="312"/>
    </location>
</feature>
<dbReference type="AlphaFoldDB" id="A0A839E238"/>
<comment type="caution">
    <text evidence="4">The sequence shown here is derived from an EMBL/GenBank/DDBJ whole genome shotgun (WGS) entry which is preliminary data.</text>
</comment>
<dbReference type="Pfam" id="PF07786">
    <property type="entry name" value="HGSNAT_cat"/>
    <property type="match status" value="1"/>
</dbReference>
<keyword evidence="1" id="KW-0472">Membrane</keyword>
<feature type="transmembrane region" description="Helical" evidence="1">
    <location>
        <begin position="56"/>
        <end position="73"/>
    </location>
</feature>
<feature type="transmembrane region" description="Helical" evidence="1">
    <location>
        <begin position="215"/>
        <end position="236"/>
    </location>
</feature>
<evidence type="ECO:0000313" key="4">
    <source>
        <dbReference type="EMBL" id="MBA8846739.1"/>
    </source>
</evidence>
<evidence type="ECO:0000256" key="1">
    <source>
        <dbReference type="SAM" id="Phobius"/>
    </source>
</evidence>
<name>A0A839E238_9MICO</name>
<feature type="transmembrane region" description="Helical" evidence="1">
    <location>
        <begin position="172"/>
        <end position="195"/>
    </location>
</feature>
<reference evidence="4 5" key="1">
    <citation type="submission" date="2020-07" db="EMBL/GenBank/DDBJ databases">
        <title>Sequencing the genomes of 1000 actinobacteria strains.</title>
        <authorList>
            <person name="Klenk H.-P."/>
        </authorList>
    </citation>
    <scope>NUCLEOTIDE SEQUENCE [LARGE SCALE GENOMIC DNA]</scope>
    <source>
        <strain evidence="4 5">DSM 19663</strain>
    </source>
</reference>
<dbReference type="Proteomes" id="UP000585905">
    <property type="component" value="Unassembled WGS sequence"/>
</dbReference>
<keyword evidence="1" id="KW-0812">Transmembrane</keyword>
<keyword evidence="5" id="KW-1185">Reference proteome</keyword>
<dbReference type="InterPro" id="IPR012429">
    <property type="entry name" value="HGSNAT_cat"/>
</dbReference>
<accession>A0A839E238</accession>
<keyword evidence="1" id="KW-1133">Transmembrane helix</keyword>
<feature type="domain" description="DUF418" evidence="2">
    <location>
        <begin position="251"/>
        <end position="324"/>
    </location>
</feature>
<evidence type="ECO:0000259" key="3">
    <source>
        <dbReference type="Pfam" id="PF07786"/>
    </source>
</evidence>
<dbReference type="Pfam" id="PF04235">
    <property type="entry name" value="DUF418"/>
    <property type="match status" value="1"/>
</dbReference>
<proteinExistence type="predicted"/>
<evidence type="ECO:0000313" key="5">
    <source>
        <dbReference type="Proteomes" id="UP000585905"/>
    </source>
</evidence>